<dbReference type="AlphaFoldDB" id="A0A974P6I5"/>
<dbReference type="NCBIfam" id="TIGR03292">
    <property type="entry name" value="PhnH_redo"/>
    <property type="match status" value="1"/>
</dbReference>
<protein>
    <submittedName>
        <fullName evidence="2">Phosphonate C-P lyase system protein PhnH</fullName>
    </submittedName>
</protein>
<dbReference type="Gene3D" id="3.40.50.11310">
    <property type="entry name" value="Bacterial phosphonate metabolism protein PhnH"/>
    <property type="match status" value="1"/>
</dbReference>
<dbReference type="GO" id="GO:0019634">
    <property type="term" value="P:organic phosphonate metabolic process"/>
    <property type="evidence" value="ECO:0007669"/>
    <property type="project" value="InterPro"/>
</dbReference>
<dbReference type="Pfam" id="PF05845">
    <property type="entry name" value="PhnH"/>
    <property type="match status" value="1"/>
</dbReference>
<feature type="region of interest" description="Disordered" evidence="1">
    <location>
        <begin position="100"/>
        <end position="120"/>
    </location>
</feature>
<evidence type="ECO:0000313" key="2">
    <source>
        <dbReference type="EMBL" id="QQZ51937.1"/>
    </source>
</evidence>
<name>A0A974P6I5_9CAUL</name>
<accession>A0A974P6I5</accession>
<dbReference type="SUPFAM" id="SSF159709">
    <property type="entry name" value="PhnH-like"/>
    <property type="match status" value="1"/>
</dbReference>
<sequence>MARSALRSRLAEGWMRFHCGAPLTEDPKAAAFALITDLASSPALTAFNMGDAKYPDRSTTLVVQLPALEGGPQVELTGPGIKTEMTLSLAGLPDGFWAQVRPTTNNSSSASTSSSSPATA</sequence>
<proteinExistence type="predicted"/>
<dbReference type="GO" id="GO:0016829">
    <property type="term" value="F:lyase activity"/>
    <property type="evidence" value="ECO:0007669"/>
    <property type="project" value="UniProtKB-KW"/>
</dbReference>
<keyword evidence="2" id="KW-0456">Lyase</keyword>
<dbReference type="EMBL" id="CP068570">
    <property type="protein sequence ID" value="QQZ51937.1"/>
    <property type="molecule type" value="Genomic_DNA"/>
</dbReference>
<dbReference type="InterPro" id="IPR008772">
    <property type="entry name" value="Phosphonate_metab_PhnH"/>
</dbReference>
<evidence type="ECO:0000256" key="1">
    <source>
        <dbReference type="SAM" id="MobiDB-lite"/>
    </source>
</evidence>
<dbReference type="InterPro" id="IPR038058">
    <property type="entry name" value="PhnH-like_sp"/>
</dbReference>
<gene>
    <name evidence="2" type="primary">phnH</name>
    <name evidence="2" type="ORF">JKL49_08145</name>
</gene>
<feature type="compositionally biased region" description="Low complexity" evidence="1">
    <location>
        <begin position="102"/>
        <end position="120"/>
    </location>
</feature>
<reference evidence="2" key="1">
    <citation type="submission" date="2021-01" db="EMBL/GenBank/DDBJ databases">
        <title>Genome sequence of Phenylobacterium sp. 20VBR1 isolated from a valley glaceir, Ny-Alesund, Svalbard.</title>
        <authorList>
            <person name="Thomas F.A."/>
            <person name="Krishnan K.P."/>
            <person name="Sinha R.K."/>
        </authorList>
    </citation>
    <scope>NUCLEOTIDE SEQUENCE</scope>
    <source>
        <strain evidence="2">20VBR1</strain>
    </source>
</reference>
<organism evidence="2">
    <name type="scientific">Phenylobacterium glaciei</name>
    <dbReference type="NCBI Taxonomy" id="2803784"/>
    <lineage>
        <taxon>Bacteria</taxon>
        <taxon>Pseudomonadati</taxon>
        <taxon>Pseudomonadota</taxon>
        <taxon>Alphaproteobacteria</taxon>
        <taxon>Caulobacterales</taxon>
        <taxon>Caulobacteraceae</taxon>
        <taxon>Phenylobacterium</taxon>
    </lineage>
</organism>